<dbReference type="Proteomes" id="UP000198815">
    <property type="component" value="Unassembled WGS sequence"/>
</dbReference>
<evidence type="ECO:0000256" key="4">
    <source>
        <dbReference type="ARBA" id="ARBA00022563"/>
    </source>
</evidence>
<evidence type="ECO:0000259" key="7">
    <source>
        <dbReference type="PROSITE" id="PS51330"/>
    </source>
</evidence>
<reference evidence="8 9" key="1">
    <citation type="submission" date="2016-10" db="EMBL/GenBank/DDBJ databases">
        <authorList>
            <person name="de Groot N.N."/>
        </authorList>
    </citation>
    <scope>NUCLEOTIDE SEQUENCE [LARGE SCALE GENOMIC DNA]</scope>
    <source>
        <strain evidence="8 9">DSM 16859</strain>
    </source>
</reference>
<comment type="pathway">
    <text evidence="1">Cofactor biosynthesis; tetrahydrofolate biosynthesis; 5,6,7,8-tetrahydrofolate from 7,8-dihydrofolate: step 1/1.</text>
</comment>
<evidence type="ECO:0000256" key="5">
    <source>
        <dbReference type="ARBA" id="ARBA00022857"/>
    </source>
</evidence>
<dbReference type="InterPro" id="IPR001796">
    <property type="entry name" value="DHFR_dom"/>
</dbReference>
<dbReference type="STRING" id="64702.SAMN05443377_10333"/>
<dbReference type="Gene3D" id="3.40.430.10">
    <property type="entry name" value="Dihydrofolate Reductase, subunit A"/>
    <property type="match status" value="1"/>
</dbReference>
<comment type="similarity">
    <text evidence="2">Belongs to the dihydrofolate reductase family.</text>
</comment>
<evidence type="ECO:0000256" key="1">
    <source>
        <dbReference type="ARBA" id="ARBA00004903"/>
    </source>
</evidence>
<evidence type="ECO:0000256" key="2">
    <source>
        <dbReference type="ARBA" id="ARBA00009539"/>
    </source>
</evidence>
<name>A0A1H9QCE1_9ACTN</name>
<dbReference type="OrthoDB" id="9804315at2"/>
<dbReference type="RefSeq" id="WP_091967334.1">
    <property type="nucleotide sequence ID" value="NZ_FOGZ01000003.1"/>
</dbReference>
<gene>
    <name evidence="8" type="ORF">SAMN05443377_10333</name>
</gene>
<dbReference type="PANTHER" id="PTHR48069:SF3">
    <property type="entry name" value="DIHYDROFOLATE REDUCTASE"/>
    <property type="match status" value="1"/>
</dbReference>
<dbReference type="InterPro" id="IPR024072">
    <property type="entry name" value="DHFR-like_dom_sf"/>
</dbReference>
<dbReference type="PANTHER" id="PTHR48069">
    <property type="entry name" value="DIHYDROFOLATE REDUCTASE"/>
    <property type="match status" value="1"/>
</dbReference>
<evidence type="ECO:0000313" key="8">
    <source>
        <dbReference type="EMBL" id="SER58206.1"/>
    </source>
</evidence>
<keyword evidence="5" id="KW-0521">NADP</keyword>
<dbReference type="PROSITE" id="PS51330">
    <property type="entry name" value="DHFR_2"/>
    <property type="match status" value="1"/>
</dbReference>
<dbReference type="Pfam" id="PF00186">
    <property type="entry name" value="DHFR_1"/>
    <property type="match status" value="1"/>
</dbReference>
<dbReference type="EMBL" id="FOGZ01000003">
    <property type="protein sequence ID" value="SER58206.1"/>
    <property type="molecule type" value="Genomic_DNA"/>
</dbReference>
<protein>
    <recommendedName>
        <fullName evidence="3">dihydrofolate reductase</fullName>
        <ecNumber evidence="3">1.5.1.3</ecNumber>
    </recommendedName>
</protein>
<dbReference type="GO" id="GO:0046654">
    <property type="term" value="P:tetrahydrofolate biosynthetic process"/>
    <property type="evidence" value="ECO:0007669"/>
    <property type="project" value="UniProtKB-UniPathway"/>
</dbReference>
<proteinExistence type="inferred from homology"/>
<keyword evidence="4" id="KW-0554">One-carbon metabolism</keyword>
<sequence length="173" mass="18824">MSTTVIAIAVVAANGVIGDGRDQPFKFREDWQRFKRLTMGHPLVVGRTTHDAMGLLPGRTSIVVSHHPELVRWPLEQPEGSRGLAVGSVEGALALASTLDETVFVIGGGSVYRAAWPWIGALDITAVHRSAEGGVLFPAIDPQQWRETFREPGMRFDFVGYARREPARPLPGG</sequence>
<dbReference type="GO" id="GO:0046655">
    <property type="term" value="P:folic acid metabolic process"/>
    <property type="evidence" value="ECO:0007669"/>
    <property type="project" value="TreeGrafter"/>
</dbReference>
<keyword evidence="9" id="KW-1185">Reference proteome</keyword>
<dbReference type="EC" id="1.5.1.3" evidence="3"/>
<dbReference type="GO" id="GO:0006730">
    <property type="term" value="P:one-carbon metabolic process"/>
    <property type="evidence" value="ECO:0007669"/>
    <property type="project" value="UniProtKB-KW"/>
</dbReference>
<dbReference type="UniPathway" id="UPA00077">
    <property type="reaction ID" value="UER00158"/>
</dbReference>
<accession>A0A1H9QCE1</accession>
<dbReference type="GO" id="GO:0046452">
    <property type="term" value="P:dihydrofolate metabolic process"/>
    <property type="evidence" value="ECO:0007669"/>
    <property type="project" value="TreeGrafter"/>
</dbReference>
<dbReference type="AlphaFoldDB" id="A0A1H9QCE1"/>
<dbReference type="GO" id="GO:0005829">
    <property type="term" value="C:cytosol"/>
    <property type="evidence" value="ECO:0007669"/>
    <property type="project" value="TreeGrafter"/>
</dbReference>
<evidence type="ECO:0000313" key="9">
    <source>
        <dbReference type="Proteomes" id="UP000198815"/>
    </source>
</evidence>
<dbReference type="GO" id="GO:0050661">
    <property type="term" value="F:NADP binding"/>
    <property type="evidence" value="ECO:0007669"/>
    <property type="project" value="InterPro"/>
</dbReference>
<organism evidence="8 9">
    <name type="scientific">Propionibacterium cyclohexanicum</name>
    <dbReference type="NCBI Taxonomy" id="64702"/>
    <lineage>
        <taxon>Bacteria</taxon>
        <taxon>Bacillati</taxon>
        <taxon>Actinomycetota</taxon>
        <taxon>Actinomycetes</taxon>
        <taxon>Propionibacteriales</taxon>
        <taxon>Propionibacteriaceae</taxon>
        <taxon>Propionibacterium</taxon>
    </lineage>
</organism>
<dbReference type="SUPFAM" id="SSF53597">
    <property type="entry name" value="Dihydrofolate reductase-like"/>
    <property type="match status" value="1"/>
</dbReference>
<feature type="domain" description="DHFR" evidence="7">
    <location>
        <begin position="4"/>
        <end position="173"/>
    </location>
</feature>
<evidence type="ECO:0000256" key="3">
    <source>
        <dbReference type="ARBA" id="ARBA00012856"/>
    </source>
</evidence>
<keyword evidence="6" id="KW-0560">Oxidoreductase</keyword>
<dbReference type="InterPro" id="IPR012259">
    <property type="entry name" value="DHFR"/>
</dbReference>
<dbReference type="PRINTS" id="PR00070">
    <property type="entry name" value="DHFR"/>
</dbReference>
<dbReference type="CDD" id="cd00209">
    <property type="entry name" value="DHFR"/>
    <property type="match status" value="1"/>
</dbReference>
<dbReference type="GO" id="GO:0004146">
    <property type="term" value="F:dihydrofolate reductase activity"/>
    <property type="evidence" value="ECO:0007669"/>
    <property type="project" value="UniProtKB-EC"/>
</dbReference>
<evidence type="ECO:0000256" key="6">
    <source>
        <dbReference type="ARBA" id="ARBA00023002"/>
    </source>
</evidence>